<sequence length="421" mass="45102">MTTWVLFEDDGSAGLRPLTWLRPPSELRFGAETTEGRWRRLVGDDPVLVVCRDEVASLRPGRIGWTDVGGARGDAIWVNDRLVPSAASVGMLRRLEPGQSAVLAEQRVAWRGAFSEVGPNGPETRAAVSSQLDRAPVGVELESGEFLRQLGDLVRVQATCLESDLDSLLGAAGAGSLAPSGTIGDGFGYARERIRIHDSVRIDHGAVLDAREGGIVLGADCVVLPGTYLKGPLIADRRCLFLGGTIGSGSSFGPVSRVRGEIETTVFLGYANKAHDGFVGHSYVGEWVNLGALTTTSDLKNDYGEVTLDVAGEKVKTGSNKVGTFFGDHAKTRIGALLNTGTIVGLGANVFGDVAVPERYIADFQWGTGPEAVEYRVDKFLRVARTVLGRRGVPWTREYEEACRSAFAESGSTRERRLARA</sequence>
<dbReference type="PANTHER" id="PTHR43584:SF8">
    <property type="entry name" value="N-ACETYLMURAMATE ALPHA-1-PHOSPHATE URIDYLYLTRANSFERASE"/>
    <property type="match status" value="1"/>
</dbReference>
<dbReference type="SUPFAM" id="SSF51161">
    <property type="entry name" value="Trimeric LpxA-like enzymes"/>
    <property type="match status" value="1"/>
</dbReference>
<proteinExistence type="predicted"/>
<gene>
    <name evidence="3" type="ORF">KDA27_17615</name>
</gene>
<dbReference type="NCBIfam" id="TIGR03991">
    <property type="entry name" value="alt_bact_glmU"/>
    <property type="match status" value="1"/>
</dbReference>
<dbReference type="EMBL" id="JAGQHS010000109">
    <property type="protein sequence ID" value="MCA9757626.1"/>
    <property type="molecule type" value="Genomic_DNA"/>
</dbReference>
<keyword evidence="2" id="KW-0012">Acyltransferase</keyword>
<evidence type="ECO:0008006" key="5">
    <source>
        <dbReference type="Google" id="ProtNLM"/>
    </source>
</evidence>
<dbReference type="PANTHER" id="PTHR43584">
    <property type="entry name" value="NUCLEOTIDYL TRANSFERASE"/>
    <property type="match status" value="1"/>
</dbReference>
<protein>
    <recommendedName>
        <fullName evidence="5">Glucose-1-phosphate thymidylyltransferase</fullName>
    </recommendedName>
</protein>
<accession>A0A956SEM5</accession>
<dbReference type="InterPro" id="IPR050065">
    <property type="entry name" value="GlmU-like"/>
</dbReference>
<dbReference type="GO" id="GO:0016746">
    <property type="term" value="F:acyltransferase activity"/>
    <property type="evidence" value="ECO:0007669"/>
    <property type="project" value="UniProtKB-KW"/>
</dbReference>
<evidence type="ECO:0000313" key="4">
    <source>
        <dbReference type="Proteomes" id="UP000739538"/>
    </source>
</evidence>
<reference evidence="3" key="2">
    <citation type="journal article" date="2021" name="Microbiome">
        <title>Successional dynamics and alternative stable states in a saline activated sludge microbial community over 9 years.</title>
        <authorList>
            <person name="Wang Y."/>
            <person name="Ye J."/>
            <person name="Ju F."/>
            <person name="Liu L."/>
            <person name="Boyd J.A."/>
            <person name="Deng Y."/>
            <person name="Parks D.H."/>
            <person name="Jiang X."/>
            <person name="Yin X."/>
            <person name="Woodcroft B.J."/>
            <person name="Tyson G.W."/>
            <person name="Hugenholtz P."/>
            <person name="Polz M.F."/>
            <person name="Zhang T."/>
        </authorList>
    </citation>
    <scope>NUCLEOTIDE SEQUENCE</scope>
    <source>
        <strain evidence="3">HKST-UBA02</strain>
    </source>
</reference>
<dbReference type="GO" id="GO:0016779">
    <property type="term" value="F:nucleotidyltransferase activity"/>
    <property type="evidence" value="ECO:0007669"/>
    <property type="project" value="UniProtKB-ARBA"/>
</dbReference>
<evidence type="ECO:0000256" key="2">
    <source>
        <dbReference type="ARBA" id="ARBA00023315"/>
    </source>
</evidence>
<dbReference type="InterPro" id="IPR023917">
    <property type="entry name" value="Bifunctiontional_GlmU_bac-type"/>
</dbReference>
<dbReference type="InterPro" id="IPR011004">
    <property type="entry name" value="Trimer_LpxA-like_sf"/>
</dbReference>
<comment type="caution">
    <text evidence="3">The sequence shown here is derived from an EMBL/GenBank/DDBJ whole genome shotgun (WGS) entry which is preliminary data.</text>
</comment>
<dbReference type="Proteomes" id="UP000739538">
    <property type="component" value="Unassembled WGS sequence"/>
</dbReference>
<dbReference type="Pfam" id="PF13562">
    <property type="entry name" value="NTP_transf_4"/>
    <property type="match status" value="1"/>
</dbReference>
<name>A0A956SEM5_UNCEI</name>
<organism evidence="3 4">
    <name type="scientific">Eiseniibacteriota bacterium</name>
    <dbReference type="NCBI Taxonomy" id="2212470"/>
    <lineage>
        <taxon>Bacteria</taxon>
        <taxon>Candidatus Eiseniibacteriota</taxon>
    </lineage>
</organism>
<dbReference type="AlphaFoldDB" id="A0A956SEM5"/>
<evidence type="ECO:0000313" key="3">
    <source>
        <dbReference type="EMBL" id="MCA9757626.1"/>
    </source>
</evidence>
<keyword evidence="1" id="KW-0808">Transferase</keyword>
<dbReference type="Gene3D" id="2.160.10.10">
    <property type="entry name" value="Hexapeptide repeat proteins"/>
    <property type="match status" value="1"/>
</dbReference>
<reference evidence="3" key="1">
    <citation type="submission" date="2020-04" db="EMBL/GenBank/DDBJ databases">
        <authorList>
            <person name="Zhang T."/>
        </authorList>
    </citation>
    <scope>NUCLEOTIDE SEQUENCE</scope>
    <source>
        <strain evidence="3">HKST-UBA02</strain>
    </source>
</reference>
<evidence type="ECO:0000256" key="1">
    <source>
        <dbReference type="ARBA" id="ARBA00022679"/>
    </source>
</evidence>